<dbReference type="InterPro" id="IPR036663">
    <property type="entry name" value="Fumarylacetoacetase_C_sf"/>
</dbReference>
<dbReference type="AlphaFoldDB" id="A0A1D8UW35"/>
<organism evidence="2 3">
    <name type="scientific">Kozakia baliensis</name>
    <dbReference type="NCBI Taxonomy" id="153496"/>
    <lineage>
        <taxon>Bacteria</taxon>
        <taxon>Pseudomonadati</taxon>
        <taxon>Pseudomonadota</taxon>
        <taxon>Alphaproteobacteria</taxon>
        <taxon>Acetobacterales</taxon>
        <taxon>Acetobacteraceae</taxon>
        <taxon>Kozakia</taxon>
    </lineage>
</organism>
<keyword evidence="1" id="KW-0456">Lyase</keyword>
<evidence type="ECO:0000256" key="1">
    <source>
        <dbReference type="ARBA" id="ARBA00023239"/>
    </source>
</evidence>
<dbReference type="STRING" id="153496.A0U89_12750"/>
<proteinExistence type="predicted"/>
<evidence type="ECO:0000313" key="2">
    <source>
        <dbReference type="EMBL" id="AOX17854.1"/>
    </source>
</evidence>
<name>A0A1D8UW35_9PROT</name>
<protein>
    <submittedName>
        <fullName evidence="2">Uncharacterized protein</fullName>
    </submittedName>
</protein>
<dbReference type="eggNOG" id="COG3971">
    <property type="taxonomic scope" value="Bacteria"/>
</dbReference>
<dbReference type="GO" id="GO:0008684">
    <property type="term" value="F:2-oxopent-4-enoate hydratase activity"/>
    <property type="evidence" value="ECO:0007669"/>
    <property type="project" value="TreeGrafter"/>
</dbReference>
<dbReference type="Proteomes" id="UP000179145">
    <property type="component" value="Chromosome"/>
</dbReference>
<dbReference type="EMBL" id="CP014674">
    <property type="protein sequence ID" value="AOX17854.1"/>
    <property type="molecule type" value="Genomic_DNA"/>
</dbReference>
<keyword evidence="3" id="KW-1185">Reference proteome</keyword>
<dbReference type="OrthoDB" id="9792137at2"/>
<dbReference type="GO" id="GO:0005737">
    <property type="term" value="C:cytoplasm"/>
    <property type="evidence" value="ECO:0007669"/>
    <property type="project" value="TreeGrafter"/>
</dbReference>
<gene>
    <name evidence="2" type="ORF">A0U89_12750</name>
</gene>
<evidence type="ECO:0000313" key="3">
    <source>
        <dbReference type="Proteomes" id="UP000179145"/>
    </source>
</evidence>
<dbReference type="InterPro" id="IPR011234">
    <property type="entry name" value="Fumarylacetoacetase-like_C"/>
</dbReference>
<dbReference type="InterPro" id="IPR050772">
    <property type="entry name" value="Hydratase-Decarb/MhpD_sf"/>
</dbReference>
<dbReference type="Gene3D" id="3.90.850.10">
    <property type="entry name" value="Fumarylacetoacetase-like, C-terminal domain"/>
    <property type="match status" value="1"/>
</dbReference>
<accession>A0A1D8UW35</accession>
<dbReference type="PANTHER" id="PTHR30143">
    <property type="entry name" value="ACID HYDRATASE"/>
    <property type="match status" value="1"/>
</dbReference>
<dbReference type="SUPFAM" id="SSF56529">
    <property type="entry name" value="FAH"/>
    <property type="match status" value="1"/>
</dbReference>
<dbReference type="Pfam" id="PF01557">
    <property type="entry name" value="FAA_hydrolase"/>
    <property type="match status" value="1"/>
</dbReference>
<sequence>MSDITNAQALADIFLQARHDKTALETIPPFLVPTHEDQAYRTQDLVARALTPELGPVLGWKVGAATPEAEPFGAPIHRNTIFTDKSVIPADLCHVFGAEAEIAYRFGQDLPARDAAWTQDEVFAAIATIHPAIEIVDTRFAKFGSQDRLTHLADQGNHGTMVIGEGLPNWRDFTPTSLPMTMTINGEIAYQKRGGNSAGDPLRLLVWLANHASRHGYGIAKGTTIITGSTMGSHFVEPGAKIRVEFEGLPSVETSISTVK</sequence>
<dbReference type="PANTHER" id="PTHR30143:SF0">
    <property type="entry name" value="2-KETO-4-PENTENOATE HYDRATASE"/>
    <property type="match status" value="1"/>
</dbReference>
<reference evidence="2 3" key="1">
    <citation type="journal article" date="2016" name="Microb. Cell Fact.">
        <title>Dissection of exopolysaccharide biosynthesis in Kozakia baliensis.</title>
        <authorList>
            <person name="Brandt J.U."/>
            <person name="Jakob F."/>
            <person name="Behr J."/>
            <person name="Geissler A.J."/>
            <person name="Vogel R.F."/>
        </authorList>
    </citation>
    <scope>NUCLEOTIDE SEQUENCE [LARGE SCALE GENOMIC DNA]</scope>
    <source>
        <strain evidence="2 3">DSM 14400</strain>
    </source>
</reference>
<dbReference type="KEGG" id="kba:A0U89_12750"/>
<dbReference type="RefSeq" id="WP_070403384.1">
    <property type="nucleotide sequence ID" value="NZ_BJVW01000005.1"/>
</dbReference>